<name>A0ABT5LGP2_9GAMM</name>
<dbReference type="EMBL" id="JAQRFI010000020">
    <property type="protein sequence ID" value="MDC9589663.1"/>
    <property type="molecule type" value="Genomic_DNA"/>
</dbReference>
<organism evidence="1 2">
    <name type="scientific">Xenorhabdus yunnanensis</name>
    <dbReference type="NCBI Taxonomy" id="3025878"/>
    <lineage>
        <taxon>Bacteria</taxon>
        <taxon>Pseudomonadati</taxon>
        <taxon>Pseudomonadota</taxon>
        <taxon>Gammaproteobacteria</taxon>
        <taxon>Enterobacterales</taxon>
        <taxon>Morganellaceae</taxon>
        <taxon>Xenorhabdus</taxon>
    </lineage>
</organism>
<evidence type="ECO:0000313" key="2">
    <source>
        <dbReference type="Proteomes" id="UP001217178"/>
    </source>
</evidence>
<reference evidence="1 2" key="1">
    <citation type="submission" date="2023-02" db="EMBL/GenBank/DDBJ databases">
        <title>Entomopathogenic bacteria.</title>
        <authorList>
            <person name="Machado R.A."/>
        </authorList>
    </citation>
    <scope>NUCLEOTIDE SEQUENCE [LARGE SCALE GENOMIC DNA]</scope>
    <source>
        <strain evidence="1 2">XENO-10</strain>
    </source>
</reference>
<sequence>MTVYSTAVLSLDFNDEPLRKKQTGEALIVLCDPFSEMTPYSRVIFAEHHPTEIGSWENSRDPITTAKKTS</sequence>
<evidence type="ECO:0000313" key="1">
    <source>
        <dbReference type="EMBL" id="MDC9589663.1"/>
    </source>
</evidence>
<comment type="caution">
    <text evidence="1">The sequence shown here is derived from an EMBL/GenBank/DDBJ whole genome shotgun (WGS) entry which is preliminary data.</text>
</comment>
<gene>
    <name evidence="1" type="ORF">PSI23_10230</name>
</gene>
<protein>
    <submittedName>
        <fullName evidence="1">Uncharacterized protein</fullName>
    </submittedName>
</protein>
<accession>A0ABT5LGP2</accession>
<proteinExistence type="predicted"/>
<dbReference type="Proteomes" id="UP001217178">
    <property type="component" value="Unassembled WGS sequence"/>
</dbReference>
<keyword evidence="2" id="KW-1185">Reference proteome</keyword>
<dbReference type="RefSeq" id="WP_273554983.1">
    <property type="nucleotide sequence ID" value="NZ_JAQRFI010000020.1"/>
</dbReference>